<evidence type="ECO:0000259" key="9">
    <source>
        <dbReference type="Pfam" id="PF13407"/>
    </source>
</evidence>
<dbReference type="Gene3D" id="3.40.50.2300">
    <property type="match status" value="2"/>
</dbReference>
<dbReference type="SUPFAM" id="SSF53822">
    <property type="entry name" value="Periplasmic binding protein-like I"/>
    <property type="match status" value="1"/>
</dbReference>
<keyword evidence="4" id="KW-0762">Sugar transport</keyword>
<reference evidence="10 11" key="1">
    <citation type="submission" date="2017-04" db="EMBL/GenBank/DDBJ databases">
        <title>Draft genome sequence of Zooshikella ganghwensis VG4 isolated from Red Sea sediments.</title>
        <authorList>
            <person name="Rehman Z."/>
            <person name="Alam I."/>
            <person name="Kamau A."/>
            <person name="Bajic V."/>
            <person name="Leiknes T."/>
        </authorList>
    </citation>
    <scope>NUCLEOTIDE SEQUENCE [LARGE SCALE GENOMIC DNA]</scope>
    <source>
        <strain evidence="10 11">VG4</strain>
    </source>
</reference>
<evidence type="ECO:0000313" key="10">
    <source>
        <dbReference type="EMBL" id="RDH43014.1"/>
    </source>
</evidence>
<evidence type="ECO:0000256" key="2">
    <source>
        <dbReference type="ARBA" id="ARBA00007639"/>
    </source>
</evidence>
<dbReference type="PROSITE" id="PS51257">
    <property type="entry name" value="PROKAR_LIPOPROTEIN"/>
    <property type="match status" value="1"/>
</dbReference>
<name>A0A4P9VKU5_9GAMM</name>
<dbReference type="EMBL" id="NDXW01000001">
    <property type="protein sequence ID" value="RDH43014.1"/>
    <property type="molecule type" value="Genomic_DNA"/>
</dbReference>
<evidence type="ECO:0000256" key="8">
    <source>
        <dbReference type="ARBA" id="ARBA00068827"/>
    </source>
</evidence>
<dbReference type="PANTHER" id="PTHR46847">
    <property type="entry name" value="D-ALLOSE-BINDING PERIPLASMIC PROTEIN-RELATED"/>
    <property type="match status" value="1"/>
</dbReference>
<dbReference type="AlphaFoldDB" id="A0A4P9VKU5"/>
<sequence length="303" mass="31544">MKKIIMLMTGFLLAIGLMGCDKKEEKATAEQQKEKPTLALVISTLNNPFFVTLKDGAEQKAKALGYELLVLDSQNDPAKELANVEDLTVKKVSAILINPTDSSAVVSAIRMANQAKIPVITLDRGANGGEVSSHVASDNVAGGELAGNYIAEKLGAGAKVIQLQGIPGTSAARDRGEGFAKAAEAKHLAVVASQPADFDRTKGLNVMENLLEANKDVQAVFAQNDEMALGAIKAIEAAQRDVLVVGFDGTDEGVNAVKSGSLAGTVAQQPALIGEKGIEVAAKVLKGEAVESSISVPLKMITL</sequence>
<comment type="caution">
    <text evidence="10">The sequence shown here is derived from an EMBL/GenBank/DDBJ whole genome shotgun (WGS) entry which is preliminary data.</text>
</comment>
<evidence type="ECO:0000256" key="1">
    <source>
        <dbReference type="ARBA" id="ARBA00004418"/>
    </source>
</evidence>
<keyword evidence="5" id="KW-0732">Signal</keyword>
<accession>A0A4P9VKU5</accession>
<dbReference type="FunFam" id="3.40.50.2300:FF:000036">
    <property type="entry name" value="D-ribose ABC transporter substrate-binding protein"/>
    <property type="match status" value="1"/>
</dbReference>
<dbReference type="Pfam" id="PF13407">
    <property type="entry name" value="Peripla_BP_4"/>
    <property type="match status" value="1"/>
</dbReference>
<comment type="subunit">
    <text evidence="7">The complex is composed of an ATP-binding protein (RbsA), two transmembrane proteins (RbsC) and a solute-binding protein (RbsB).</text>
</comment>
<keyword evidence="3" id="KW-0813">Transport</keyword>
<dbReference type="GO" id="GO:0030246">
    <property type="term" value="F:carbohydrate binding"/>
    <property type="evidence" value="ECO:0007669"/>
    <property type="project" value="UniProtKB-ARBA"/>
</dbReference>
<evidence type="ECO:0000256" key="5">
    <source>
        <dbReference type="ARBA" id="ARBA00022729"/>
    </source>
</evidence>
<comment type="similarity">
    <text evidence="2">Belongs to the bacterial solute-binding protein 2 family.</text>
</comment>
<dbReference type="GO" id="GO:0055085">
    <property type="term" value="P:transmembrane transport"/>
    <property type="evidence" value="ECO:0007669"/>
    <property type="project" value="UniProtKB-ARBA"/>
</dbReference>
<dbReference type="PANTHER" id="PTHR46847:SF1">
    <property type="entry name" value="D-ALLOSE-BINDING PERIPLASMIC PROTEIN-RELATED"/>
    <property type="match status" value="1"/>
</dbReference>
<dbReference type="RefSeq" id="WP_094786416.1">
    <property type="nucleotide sequence ID" value="NZ_NDXW01000001.1"/>
</dbReference>
<dbReference type="GO" id="GO:0042597">
    <property type="term" value="C:periplasmic space"/>
    <property type="evidence" value="ECO:0007669"/>
    <property type="project" value="UniProtKB-SubCell"/>
</dbReference>
<proteinExistence type="inferred from homology"/>
<comment type="subcellular location">
    <subcellularLocation>
        <location evidence="1">Periplasm</location>
    </subcellularLocation>
</comment>
<evidence type="ECO:0000256" key="7">
    <source>
        <dbReference type="ARBA" id="ARBA00062239"/>
    </source>
</evidence>
<gene>
    <name evidence="10" type="ORF">B9G39_05865</name>
</gene>
<protein>
    <recommendedName>
        <fullName evidence="8">Ribose import binding protein RbsB</fullName>
    </recommendedName>
</protein>
<evidence type="ECO:0000256" key="3">
    <source>
        <dbReference type="ARBA" id="ARBA00022448"/>
    </source>
</evidence>
<dbReference type="CDD" id="cd06323">
    <property type="entry name" value="PBP1_ribose_binding"/>
    <property type="match status" value="1"/>
</dbReference>
<dbReference type="InterPro" id="IPR028082">
    <property type="entry name" value="Peripla_BP_I"/>
</dbReference>
<keyword evidence="11" id="KW-1185">Reference proteome</keyword>
<feature type="domain" description="Periplasmic binding protein" evidence="9">
    <location>
        <begin position="39"/>
        <end position="288"/>
    </location>
</feature>
<evidence type="ECO:0000256" key="4">
    <source>
        <dbReference type="ARBA" id="ARBA00022597"/>
    </source>
</evidence>
<evidence type="ECO:0000256" key="6">
    <source>
        <dbReference type="ARBA" id="ARBA00022764"/>
    </source>
</evidence>
<organism evidence="10 11">
    <name type="scientific">Zooshikella ganghwensis</name>
    <dbReference type="NCBI Taxonomy" id="202772"/>
    <lineage>
        <taxon>Bacteria</taxon>
        <taxon>Pseudomonadati</taxon>
        <taxon>Pseudomonadota</taxon>
        <taxon>Gammaproteobacteria</taxon>
        <taxon>Oceanospirillales</taxon>
        <taxon>Zooshikellaceae</taxon>
        <taxon>Zooshikella</taxon>
    </lineage>
</organism>
<dbReference type="InterPro" id="IPR025997">
    <property type="entry name" value="SBP_2_dom"/>
</dbReference>
<keyword evidence="6" id="KW-0574">Periplasm</keyword>
<dbReference type="Proteomes" id="UP000257039">
    <property type="component" value="Unassembled WGS sequence"/>
</dbReference>
<evidence type="ECO:0000313" key="11">
    <source>
        <dbReference type="Proteomes" id="UP000257039"/>
    </source>
</evidence>
<dbReference type="NCBIfam" id="NF007936">
    <property type="entry name" value="PRK10653.1"/>
    <property type="match status" value="1"/>
</dbReference>